<dbReference type="Proteomes" id="UP000319449">
    <property type="component" value="Unassembled WGS sequence"/>
</dbReference>
<reference evidence="2 3" key="1">
    <citation type="submission" date="2019-07" db="EMBL/GenBank/DDBJ databases">
        <title>Genomic Encyclopedia of Archaeal and Bacterial Type Strains, Phase II (KMG-II): from individual species to whole genera.</title>
        <authorList>
            <person name="Goeker M."/>
        </authorList>
    </citation>
    <scope>NUCLEOTIDE SEQUENCE [LARGE SCALE GENOMIC DNA]</scope>
    <source>
        <strain evidence="2 3">ATCC BAA-1139</strain>
    </source>
</reference>
<sequence>MDNEFWISQSGSIDRLKIRESIGGGGKIFLAVGQLIARKGFDLFSNAWGRLPEQLKKDNRVVIVGSGEAERVLRGIAVEAGIPNILFVGQQEPCDLASFYAAADVLVFPSLVDVWGMVVNEAMACGVPVLASRYAGASQELIDGTGAGEVIDPLDEEAFSKALERWCSADLSTMRTRAREVIEGCNFNVTVNAIRRLIQDLTDK</sequence>
<keyword evidence="3" id="KW-1185">Reference proteome</keyword>
<dbReference type="PANTHER" id="PTHR45947:SF3">
    <property type="entry name" value="SULFOQUINOVOSYL TRANSFERASE SQD2"/>
    <property type="match status" value="1"/>
</dbReference>
<evidence type="ECO:0000313" key="3">
    <source>
        <dbReference type="Proteomes" id="UP000319449"/>
    </source>
</evidence>
<gene>
    <name evidence="2" type="ORF">JN12_03285</name>
</gene>
<dbReference type="SUPFAM" id="SSF53756">
    <property type="entry name" value="UDP-Glycosyltransferase/glycogen phosphorylase"/>
    <property type="match status" value="1"/>
</dbReference>
<dbReference type="PANTHER" id="PTHR45947">
    <property type="entry name" value="SULFOQUINOVOSYL TRANSFERASE SQD2"/>
    <property type="match status" value="1"/>
</dbReference>
<dbReference type="GO" id="GO:0016757">
    <property type="term" value="F:glycosyltransferase activity"/>
    <property type="evidence" value="ECO:0007669"/>
    <property type="project" value="InterPro"/>
</dbReference>
<comment type="caution">
    <text evidence="2">The sequence shown here is derived from an EMBL/GenBank/DDBJ whole genome shotgun (WGS) entry which is preliminary data.</text>
</comment>
<feature type="domain" description="Glycosyl transferase family 1" evidence="1">
    <location>
        <begin position="19"/>
        <end position="173"/>
    </location>
</feature>
<dbReference type="Gene3D" id="3.40.50.2000">
    <property type="entry name" value="Glycogen Phosphorylase B"/>
    <property type="match status" value="1"/>
</dbReference>
<keyword evidence="2" id="KW-0808">Transferase</keyword>
<dbReference type="Pfam" id="PF00534">
    <property type="entry name" value="Glycos_transf_1"/>
    <property type="match status" value="1"/>
</dbReference>
<protein>
    <submittedName>
        <fullName evidence="2">Glycosyl transferase family 1</fullName>
    </submittedName>
</protein>
<proteinExistence type="predicted"/>
<evidence type="ECO:0000259" key="1">
    <source>
        <dbReference type="Pfam" id="PF00534"/>
    </source>
</evidence>
<dbReference type="AlphaFoldDB" id="A0A562VFL9"/>
<dbReference type="InterPro" id="IPR050194">
    <property type="entry name" value="Glycosyltransferase_grp1"/>
</dbReference>
<accession>A0A562VFL9</accession>
<evidence type="ECO:0000313" key="2">
    <source>
        <dbReference type="EMBL" id="TWJ16713.1"/>
    </source>
</evidence>
<name>A0A562VFL9_9BACT</name>
<organism evidence="2 3">
    <name type="scientific">Geobacter argillaceus</name>
    <dbReference type="NCBI Taxonomy" id="345631"/>
    <lineage>
        <taxon>Bacteria</taxon>
        <taxon>Pseudomonadati</taxon>
        <taxon>Thermodesulfobacteriota</taxon>
        <taxon>Desulfuromonadia</taxon>
        <taxon>Geobacterales</taxon>
        <taxon>Geobacteraceae</taxon>
        <taxon>Geobacter</taxon>
    </lineage>
</organism>
<dbReference type="EMBL" id="VLLN01000025">
    <property type="protein sequence ID" value="TWJ16713.1"/>
    <property type="molecule type" value="Genomic_DNA"/>
</dbReference>
<dbReference type="InterPro" id="IPR001296">
    <property type="entry name" value="Glyco_trans_1"/>
</dbReference>